<dbReference type="GO" id="GO:0000160">
    <property type="term" value="P:phosphorelay signal transduction system"/>
    <property type="evidence" value="ECO:0007669"/>
    <property type="project" value="InterPro"/>
</dbReference>
<dbReference type="Pfam" id="PF03704">
    <property type="entry name" value="BTAD"/>
    <property type="match status" value="1"/>
</dbReference>
<evidence type="ECO:0000256" key="3">
    <source>
        <dbReference type="ARBA" id="ARBA00023125"/>
    </source>
</evidence>
<reference evidence="8 9" key="1">
    <citation type="submission" date="2020-08" db="EMBL/GenBank/DDBJ databases">
        <title>Genomic Encyclopedia of Type Strains, Phase III (KMG-III): the genomes of soil and plant-associated and newly described type strains.</title>
        <authorList>
            <person name="Whitman W."/>
        </authorList>
    </citation>
    <scope>NUCLEOTIDE SEQUENCE [LARGE SCALE GENOMIC DNA]</scope>
    <source>
        <strain evidence="8 9">CECT 3303</strain>
    </source>
</reference>
<keyword evidence="3 5" id="KW-0238">DNA-binding</keyword>
<dbReference type="SMART" id="SM01043">
    <property type="entry name" value="BTAD"/>
    <property type="match status" value="1"/>
</dbReference>
<feature type="compositionally biased region" description="Basic and acidic residues" evidence="6">
    <location>
        <begin position="281"/>
        <end position="305"/>
    </location>
</feature>
<sequence>MLRVLGPLQAEINGRAADLGTSRQRAVIARLVAAGGHVVSTDRFIEDLWRGQPPPKALAALQVYVSNLRRALEPGRVPRTPATVLVSAAPGYRLRLEPELVDAWLFPVLAGSAADALAEGDGERALGLAERALGLWQGPAYAEFADEEWAEPEAARLEELRLVAVEHRAEALLALGRNAEVELEPHVRAHPLRENAVRLLALARYRAGRQADALAAIRRARTVLAEELGVDPGPGLRTLEADILAHAESLHREPPARLRVSPAAGEGPPEGLPPLDGARPPGEERDRAGGPGRDGGHARGSERADGLVGRTAELAVLHEIAASPGLHTVWLGGEAGAGKSTLAEAFAAGLAAEGRLTATGRCPETDGGAPPAWAWSEVLRALAAVRPPGDGLAVRLAPLLTDDAPPAGQFHLARAVEEYLAGAARDGARPLVVLEDVHRADGETLQLLRHLVVRLAGLGITVLATYRPAEAGDHLGATWAALAGRNTHRIDLGGLGGDDVARLLRERSGVEVDAATARTVAERTGGNPLFVSETARLIGAEGASAARTLPPGVRDLIRRRVSRLPATARTALRDAAIVGRDVDVDVLLAMEGADEDTVLEGLEAGVLTGLLTEPAPGRVRFAHVLVRETLYEDTPGIRRTRLHGRVLDALERVRPGDVSALGHHALAAATPGTAGRALPYVTAAASAAAGLYAYREAGALYRGALGLTDDDRTRFDLLCGLVRVQAQEGNVMAARENRERAIAVARRLGAGAARAITSFEAPVTWSIQPDGQRDEALVAMIEEALETAEGEERCRLLAMLVFEIEGTDDARADAAASEALDLARGLGRTELTCLALNARYFAVLSPHRRDELEAVGRELVELGGSAGPPGYAMQGHHALFMVSLGRNDLAAARHHADLAIERATDGQLGPALGVLSLLDTLLLVLKGEFEQAERSYAAAAERMHQAGVMNALGLIPVGLLFVRLASGRGERSLPDMAAYAAHVPPEQISEMHVRALVAAGRLREARDAWRPGLEGPRDAFWVVRLALRAENAIGLRDAAVAERCHRELVPWEDELAGFQTGSVVYRPVAHILGDLAEFLGRDGSVHYARAVRTAELVGAPHWAREAAEALERARTRTGR</sequence>
<dbReference type="SUPFAM" id="SSF52540">
    <property type="entry name" value="P-loop containing nucleoside triphosphate hydrolases"/>
    <property type="match status" value="1"/>
</dbReference>
<name>A0A841CYY2_PLAVE</name>
<dbReference type="GO" id="GO:0006355">
    <property type="term" value="P:regulation of DNA-templated transcription"/>
    <property type="evidence" value="ECO:0007669"/>
    <property type="project" value="InterPro"/>
</dbReference>
<proteinExistence type="inferred from homology"/>
<comment type="caution">
    <text evidence="8">The sequence shown here is derived from an EMBL/GenBank/DDBJ whole genome shotgun (WGS) entry which is preliminary data.</text>
</comment>
<evidence type="ECO:0000259" key="7">
    <source>
        <dbReference type="PROSITE" id="PS51755"/>
    </source>
</evidence>
<dbReference type="PANTHER" id="PTHR35807:SF1">
    <property type="entry name" value="TRANSCRIPTIONAL REGULATOR REDD"/>
    <property type="match status" value="1"/>
</dbReference>
<protein>
    <submittedName>
        <fullName evidence="8">DNA-binding SARP family transcriptional activator</fullName>
    </submittedName>
</protein>
<gene>
    <name evidence="8" type="ORF">FHS22_000556</name>
</gene>
<feature type="compositionally biased region" description="Low complexity" evidence="6">
    <location>
        <begin position="262"/>
        <end position="275"/>
    </location>
</feature>
<dbReference type="GO" id="GO:0003677">
    <property type="term" value="F:DNA binding"/>
    <property type="evidence" value="ECO:0007669"/>
    <property type="project" value="UniProtKB-UniRule"/>
</dbReference>
<dbReference type="SMART" id="SM00862">
    <property type="entry name" value="Trans_reg_C"/>
    <property type="match status" value="1"/>
</dbReference>
<keyword evidence="4" id="KW-0804">Transcription</keyword>
<evidence type="ECO:0000256" key="1">
    <source>
        <dbReference type="ARBA" id="ARBA00005820"/>
    </source>
</evidence>
<evidence type="ECO:0000256" key="6">
    <source>
        <dbReference type="SAM" id="MobiDB-lite"/>
    </source>
</evidence>
<dbReference type="RefSeq" id="WP_184938034.1">
    <property type="nucleotide sequence ID" value="NZ_BAAAWZ010000001.1"/>
</dbReference>
<evidence type="ECO:0000256" key="5">
    <source>
        <dbReference type="PROSITE-ProRule" id="PRU01091"/>
    </source>
</evidence>
<keyword evidence="2" id="KW-0805">Transcription regulation</keyword>
<dbReference type="InterPro" id="IPR001867">
    <property type="entry name" value="OmpR/PhoB-type_DNA-bd"/>
</dbReference>
<dbReference type="InterPro" id="IPR016032">
    <property type="entry name" value="Sig_transdc_resp-reg_C-effctor"/>
</dbReference>
<evidence type="ECO:0000256" key="2">
    <source>
        <dbReference type="ARBA" id="ARBA00023015"/>
    </source>
</evidence>
<comment type="similarity">
    <text evidence="1">Belongs to the AfsR/DnrI/RedD regulatory family.</text>
</comment>
<dbReference type="Pfam" id="PF13191">
    <property type="entry name" value="AAA_16"/>
    <property type="match status" value="1"/>
</dbReference>
<dbReference type="InterPro" id="IPR041664">
    <property type="entry name" value="AAA_16"/>
</dbReference>
<keyword evidence="9" id="KW-1185">Reference proteome</keyword>
<evidence type="ECO:0000313" key="8">
    <source>
        <dbReference type="EMBL" id="MBB5961318.1"/>
    </source>
</evidence>
<evidence type="ECO:0000256" key="4">
    <source>
        <dbReference type="ARBA" id="ARBA00023163"/>
    </source>
</evidence>
<dbReference type="Gene3D" id="1.10.10.10">
    <property type="entry name" value="Winged helix-like DNA-binding domain superfamily/Winged helix DNA-binding domain"/>
    <property type="match status" value="1"/>
</dbReference>
<dbReference type="EMBL" id="JACHJJ010000001">
    <property type="protein sequence ID" value="MBB5961318.1"/>
    <property type="molecule type" value="Genomic_DNA"/>
</dbReference>
<dbReference type="PROSITE" id="PS51755">
    <property type="entry name" value="OMPR_PHOB"/>
    <property type="match status" value="1"/>
</dbReference>
<dbReference type="InterPro" id="IPR005158">
    <property type="entry name" value="BTAD"/>
</dbReference>
<dbReference type="Proteomes" id="UP000562352">
    <property type="component" value="Unassembled WGS sequence"/>
</dbReference>
<dbReference type="InterPro" id="IPR011990">
    <property type="entry name" value="TPR-like_helical_dom_sf"/>
</dbReference>
<dbReference type="InterPro" id="IPR036388">
    <property type="entry name" value="WH-like_DNA-bd_sf"/>
</dbReference>
<dbReference type="SUPFAM" id="SSF48452">
    <property type="entry name" value="TPR-like"/>
    <property type="match status" value="1"/>
</dbReference>
<dbReference type="InterPro" id="IPR051677">
    <property type="entry name" value="AfsR-DnrI-RedD_regulator"/>
</dbReference>
<accession>A0A841CYY2</accession>
<dbReference type="Pfam" id="PF00486">
    <property type="entry name" value="Trans_reg_C"/>
    <property type="match status" value="1"/>
</dbReference>
<evidence type="ECO:0000313" key="9">
    <source>
        <dbReference type="Proteomes" id="UP000562352"/>
    </source>
</evidence>
<dbReference type="PANTHER" id="PTHR35807">
    <property type="entry name" value="TRANSCRIPTIONAL REGULATOR REDD-RELATED"/>
    <property type="match status" value="1"/>
</dbReference>
<dbReference type="InterPro" id="IPR027417">
    <property type="entry name" value="P-loop_NTPase"/>
</dbReference>
<dbReference type="Gene3D" id="1.25.40.10">
    <property type="entry name" value="Tetratricopeptide repeat domain"/>
    <property type="match status" value="1"/>
</dbReference>
<feature type="region of interest" description="Disordered" evidence="6">
    <location>
        <begin position="250"/>
        <end position="306"/>
    </location>
</feature>
<dbReference type="AlphaFoldDB" id="A0A841CYY2"/>
<dbReference type="CDD" id="cd15831">
    <property type="entry name" value="BTAD"/>
    <property type="match status" value="1"/>
</dbReference>
<feature type="domain" description="OmpR/PhoB-type" evidence="7">
    <location>
        <begin position="1"/>
        <end position="96"/>
    </location>
</feature>
<organism evidence="8 9">
    <name type="scientific">Planomonospora venezuelensis</name>
    <dbReference type="NCBI Taxonomy" id="1999"/>
    <lineage>
        <taxon>Bacteria</taxon>
        <taxon>Bacillati</taxon>
        <taxon>Actinomycetota</taxon>
        <taxon>Actinomycetes</taxon>
        <taxon>Streptosporangiales</taxon>
        <taxon>Streptosporangiaceae</taxon>
        <taxon>Planomonospora</taxon>
    </lineage>
</organism>
<feature type="DNA-binding region" description="OmpR/PhoB-type" evidence="5">
    <location>
        <begin position="1"/>
        <end position="96"/>
    </location>
</feature>
<dbReference type="SUPFAM" id="SSF46894">
    <property type="entry name" value="C-terminal effector domain of the bipartite response regulators"/>
    <property type="match status" value="1"/>
</dbReference>